<reference evidence="2" key="2">
    <citation type="journal article" date="2015" name="Fish Shellfish Immunol.">
        <title>Early steps in the European eel (Anguilla anguilla)-Vibrio vulnificus interaction in the gills: Role of the RtxA13 toxin.</title>
        <authorList>
            <person name="Callol A."/>
            <person name="Pajuelo D."/>
            <person name="Ebbesson L."/>
            <person name="Teles M."/>
            <person name="MacKenzie S."/>
            <person name="Amaro C."/>
        </authorList>
    </citation>
    <scope>NUCLEOTIDE SEQUENCE</scope>
</reference>
<name>A0A0E9WVF7_ANGAN</name>
<keyword evidence="1" id="KW-1133">Transmembrane helix</keyword>
<keyword evidence="1" id="KW-0472">Membrane</keyword>
<feature type="transmembrane region" description="Helical" evidence="1">
    <location>
        <begin position="23"/>
        <end position="46"/>
    </location>
</feature>
<reference evidence="2" key="1">
    <citation type="submission" date="2014-11" db="EMBL/GenBank/DDBJ databases">
        <authorList>
            <person name="Amaro Gonzalez C."/>
        </authorList>
    </citation>
    <scope>NUCLEOTIDE SEQUENCE</scope>
</reference>
<dbReference type="AlphaFoldDB" id="A0A0E9WVF7"/>
<organism evidence="2">
    <name type="scientific">Anguilla anguilla</name>
    <name type="common">European freshwater eel</name>
    <name type="synonym">Muraena anguilla</name>
    <dbReference type="NCBI Taxonomy" id="7936"/>
    <lineage>
        <taxon>Eukaryota</taxon>
        <taxon>Metazoa</taxon>
        <taxon>Chordata</taxon>
        <taxon>Craniata</taxon>
        <taxon>Vertebrata</taxon>
        <taxon>Euteleostomi</taxon>
        <taxon>Actinopterygii</taxon>
        <taxon>Neopterygii</taxon>
        <taxon>Teleostei</taxon>
        <taxon>Anguilliformes</taxon>
        <taxon>Anguillidae</taxon>
        <taxon>Anguilla</taxon>
    </lineage>
</organism>
<sequence length="62" mass="7361">MSVSKQKVYIKKEKKPNHNTDNVGLFDCCLTLMYPGYMAVHVLYILRYQWRYSKGGESNHYI</sequence>
<accession>A0A0E9WVF7</accession>
<dbReference type="EMBL" id="GBXM01014190">
    <property type="protein sequence ID" value="JAH94387.1"/>
    <property type="molecule type" value="Transcribed_RNA"/>
</dbReference>
<proteinExistence type="predicted"/>
<protein>
    <submittedName>
        <fullName evidence="2">Uncharacterized protein</fullName>
    </submittedName>
</protein>
<evidence type="ECO:0000313" key="2">
    <source>
        <dbReference type="EMBL" id="JAH94387.1"/>
    </source>
</evidence>
<keyword evidence="1" id="KW-0812">Transmembrane</keyword>
<evidence type="ECO:0000256" key="1">
    <source>
        <dbReference type="SAM" id="Phobius"/>
    </source>
</evidence>